<dbReference type="AlphaFoldDB" id="C7QZH3"/>
<accession>C7QZH3</accession>
<dbReference type="Proteomes" id="UP000000628">
    <property type="component" value="Chromosome"/>
</dbReference>
<protein>
    <submittedName>
        <fullName evidence="1">Uncharacterized protein</fullName>
    </submittedName>
</protein>
<keyword evidence="2" id="KW-1185">Reference proteome</keyword>
<sequence>MVHSGTGTSYVSGSVGFISLVDDLTLWGNCGGGLDVDGEKVAR</sequence>
<proteinExistence type="predicted"/>
<evidence type="ECO:0000313" key="1">
    <source>
        <dbReference type="EMBL" id="ACV09471.1"/>
    </source>
</evidence>
<gene>
    <name evidence="1" type="ordered locus">Jden_1828</name>
</gene>
<dbReference type="HOGENOM" id="CLU_3234732_0_0_11"/>
<evidence type="ECO:0000313" key="2">
    <source>
        <dbReference type="Proteomes" id="UP000000628"/>
    </source>
</evidence>
<dbReference type="STRING" id="471856.Jden_1828"/>
<dbReference type="KEGG" id="jde:Jden_1828"/>
<reference evidence="1 2" key="1">
    <citation type="journal article" date="2009" name="Stand. Genomic Sci.">
        <title>Complete genome sequence of Jonesia denitrificans type strain (Prevot 55134).</title>
        <authorList>
            <person name="Pukall R."/>
            <person name="Gehrich-Schroter G."/>
            <person name="Lapidus A."/>
            <person name="Nolan M."/>
            <person name="Glavina Del Rio T."/>
            <person name="Lucas S."/>
            <person name="Chen F."/>
            <person name="Tice H."/>
            <person name="Pitluck S."/>
            <person name="Cheng J.F."/>
            <person name="Copeland A."/>
            <person name="Saunders E."/>
            <person name="Brettin T."/>
            <person name="Detter J.C."/>
            <person name="Bruce D."/>
            <person name="Goodwin L."/>
            <person name="Pati A."/>
            <person name="Ivanova N."/>
            <person name="Mavromatis K."/>
            <person name="Ovchinnikova G."/>
            <person name="Chen A."/>
            <person name="Palaniappan K."/>
            <person name="Land M."/>
            <person name="Hauser L."/>
            <person name="Chang Y.J."/>
            <person name="Jeffries C.D."/>
            <person name="Chain P."/>
            <person name="Goker M."/>
            <person name="Bristow J."/>
            <person name="Eisen J.A."/>
            <person name="Markowitz V."/>
            <person name="Hugenholtz P."/>
            <person name="Kyrpides N.C."/>
            <person name="Klenk H.P."/>
            <person name="Han C."/>
        </authorList>
    </citation>
    <scope>NUCLEOTIDE SEQUENCE [LARGE SCALE GENOMIC DNA]</scope>
    <source>
        <strain evidence="2">ATCC 14870 / DSM 20603 / BCRC 15368 / CIP 55.134 / JCM 11481 / NBRC 15587 / NCTC 10816 / Prevot 55134</strain>
    </source>
</reference>
<name>C7QZH3_JONDD</name>
<organism evidence="1 2">
    <name type="scientific">Jonesia denitrificans (strain ATCC 14870 / DSM 20603 / BCRC 15368 / CIP 55.134 / JCM 11481 / NBRC 15587 / NCTC 10816 / Prevot 55134)</name>
    <name type="common">Listeria denitrificans</name>
    <dbReference type="NCBI Taxonomy" id="471856"/>
    <lineage>
        <taxon>Bacteria</taxon>
        <taxon>Bacillati</taxon>
        <taxon>Actinomycetota</taxon>
        <taxon>Actinomycetes</taxon>
        <taxon>Micrococcales</taxon>
        <taxon>Jonesiaceae</taxon>
        <taxon>Jonesia</taxon>
    </lineage>
</organism>
<dbReference type="EMBL" id="CP001706">
    <property type="protein sequence ID" value="ACV09471.1"/>
    <property type="molecule type" value="Genomic_DNA"/>
</dbReference>